<reference evidence="1" key="1">
    <citation type="submission" date="2012-05" db="EMBL/GenBank/DDBJ databases">
        <authorList>
            <person name="Krishnakumar V."/>
            <person name="Cheung F."/>
            <person name="Xiao Y."/>
            <person name="Chan A."/>
            <person name="Moskal W.A."/>
            <person name="Town C.D."/>
        </authorList>
    </citation>
    <scope>NUCLEOTIDE SEQUENCE</scope>
</reference>
<evidence type="ECO:0000313" key="1">
    <source>
        <dbReference type="EMBL" id="AFK41018.1"/>
    </source>
</evidence>
<proteinExistence type="evidence at transcript level"/>
<name>I3SL76_MEDTR</name>
<dbReference type="AlphaFoldDB" id="I3SL76"/>
<sequence>MYPNVTPDSPSNFCPQRIHISPNEPGCVHTSTFTDDSATTSLCSMIPSEVDPSVSSVLSNLRLLFLTSSNSSWVSASSSADESGELASRASLRYEMKSSLPEECAGESVTTLMYTWRLEFRRRR</sequence>
<organism evidence="1">
    <name type="scientific">Medicago truncatula</name>
    <name type="common">Barrel medic</name>
    <name type="synonym">Medicago tribuloides</name>
    <dbReference type="NCBI Taxonomy" id="3880"/>
    <lineage>
        <taxon>Eukaryota</taxon>
        <taxon>Viridiplantae</taxon>
        <taxon>Streptophyta</taxon>
        <taxon>Embryophyta</taxon>
        <taxon>Tracheophyta</taxon>
        <taxon>Spermatophyta</taxon>
        <taxon>Magnoliopsida</taxon>
        <taxon>eudicotyledons</taxon>
        <taxon>Gunneridae</taxon>
        <taxon>Pentapetalae</taxon>
        <taxon>rosids</taxon>
        <taxon>fabids</taxon>
        <taxon>Fabales</taxon>
        <taxon>Fabaceae</taxon>
        <taxon>Papilionoideae</taxon>
        <taxon>50 kb inversion clade</taxon>
        <taxon>NPAAA clade</taxon>
        <taxon>Hologalegina</taxon>
        <taxon>IRL clade</taxon>
        <taxon>Trifolieae</taxon>
        <taxon>Medicago</taxon>
    </lineage>
</organism>
<dbReference type="EMBL" id="BT141224">
    <property type="protein sequence ID" value="AFK41018.1"/>
    <property type="molecule type" value="mRNA"/>
</dbReference>
<protein>
    <submittedName>
        <fullName evidence="1">Uncharacterized protein</fullName>
    </submittedName>
</protein>
<accession>I3SL76</accession>